<dbReference type="InterPro" id="IPR036942">
    <property type="entry name" value="Beta-barrel_TonB_sf"/>
</dbReference>
<dbReference type="OrthoDB" id="9759247at2"/>
<dbReference type="Gene3D" id="2.40.170.20">
    <property type="entry name" value="TonB-dependent receptor, beta-barrel domain"/>
    <property type="match status" value="1"/>
</dbReference>
<gene>
    <name evidence="8" type="ORF">ED312_20925</name>
</gene>
<keyword evidence="8" id="KW-0675">Receptor</keyword>
<keyword evidence="5" id="KW-0472">Membrane</keyword>
<dbReference type="EMBL" id="RJTM01000160">
    <property type="protein sequence ID" value="RNL77399.1"/>
    <property type="molecule type" value="Genomic_DNA"/>
</dbReference>
<evidence type="ECO:0000313" key="8">
    <source>
        <dbReference type="EMBL" id="RNL77399.1"/>
    </source>
</evidence>
<keyword evidence="2" id="KW-0813">Transport</keyword>
<protein>
    <submittedName>
        <fullName evidence="8">TonB-dependent receptor</fullName>
    </submittedName>
</protein>
<evidence type="ECO:0000256" key="3">
    <source>
        <dbReference type="ARBA" id="ARBA00022452"/>
    </source>
</evidence>
<dbReference type="GO" id="GO:0044718">
    <property type="term" value="P:siderophore transmembrane transport"/>
    <property type="evidence" value="ECO:0007669"/>
    <property type="project" value="TreeGrafter"/>
</dbReference>
<evidence type="ECO:0000256" key="5">
    <source>
        <dbReference type="ARBA" id="ARBA00023136"/>
    </source>
</evidence>
<name>A0A3N0DP28_SINP1</name>
<reference evidence="8 9" key="1">
    <citation type="submission" date="2018-10" db="EMBL/GenBank/DDBJ databases">
        <title>Sinomicrobium pectinilyticum sp. nov., a pectinase-producing bacterium isolated from alkaline and saline soil, and emended description of the genus Sinomicrobium.</title>
        <authorList>
            <person name="Cheng B."/>
            <person name="Li C."/>
            <person name="Lai Q."/>
            <person name="Du M."/>
            <person name="Shao Z."/>
            <person name="Xu P."/>
            <person name="Yang C."/>
        </authorList>
    </citation>
    <scope>NUCLEOTIDE SEQUENCE [LARGE SCALE GENOMIC DNA]</scope>
    <source>
        <strain evidence="8 9">5DNS001</strain>
    </source>
</reference>
<dbReference type="Pfam" id="PF07715">
    <property type="entry name" value="Plug"/>
    <property type="match status" value="1"/>
</dbReference>
<dbReference type="GO" id="GO:0015344">
    <property type="term" value="F:siderophore uptake transmembrane transporter activity"/>
    <property type="evidence" value="ECO:0007669"/>
    <property type="project" value="TreeGrafter"/>
</dbReference>
<keyword evidence="6" id="KW-0998">Cell outer membrane</keyword>
<comment type="caution">
    <text evidence="8">The sequence shown here is derived from an EMBL/GenBank/DDBJ whole genome shotgun (WGS) entry which is preliminary data.</text>
</comment>
<organism evidence="8 9">
    <name type="scientific">Sinomicrobium pectinilyticum</name>
    <dbReference type="NCBI Taxonomy" id="1084421"/>
    <lineage>
        <taxon>Bacteria</taxon>
        <taxon>Pseudomonadati</taxon>
        <taxon>Bacteroidota</taxon>
        <taxon>Flavobacteriia</taxon>
        <taxon>Flavobacteriales</taxon>
        <taxon>Flavobacteriaceae</taxon>
        <taxon>Sinomicrobium</taxon>
    </lineage>
</organism>
<comment type="subcellular location">
    <subcellularLocation>
        <location evidence="1">Cell outer membrane</location>
        <topology evidence="1">Multi-pass membrane protein</topology>
    </subcellularLocation>
</comment>
<dbReference type="SUPFAM" id="SSF56935">
    <property type="entry name" value="Porins"/>
    <property type="match status" value="1"/>
</dbReference>
<dbReference type="PANTHER" id="PTHR30069:SF49">
    <property type="entry name" value="OUTER MEMBRANE PROTEIN C"/>
    <property type="match status" value="1"/>
</dbReference>
<dbReference type="PANTHER" id="PTHR30069">
    <property type="entry name" value="TONB-DEPENDENT OUTER MEMBRANE RECEPTOR"/>
    <property type="match status" value="1"/>
</dbReference>
<sequence length="688" mass="77243">MKIIIPAGRFPYILLGPLFSRKWLLWFSGGVLFISFPVHAQREEGGERDTILPVYLEEVVVISDRTQSGDPGQAKPLSSLDEYLTSARKVNMVKRGAYAWEPTLNSMSSERLSVTIDGMRVFGACTDKMDPITSYVDVSNLSEAHIASGQQGAEYGVSIGGAIDLKIDKAGFKEDIFIISLENGFETNNEQKIIGADINFSKDQYYIDGDIVYRKAGNYSAGGGEEVHFSQYEKYNISLNGGYQLGPGKKLAATLVYDEANDVGYPALPMDVSLARAVITSLSYEQDTLGVLHHWESKLYYNTITHVMDDSQRPNVPVRMDMPGWSDTYGFYSRTALKTGKHRLLFKWDGFYNKSLAEMTMYPANRGEASMFMLTWPDVRTLNTGLYLEDIINFKESSLKVSARVTVQGNRVADKFGLNSLRIFYPDAAASQTRFLSSIATQYSKQLRSFQLNFGLAYATRAPSVSEGYGFYLFNSFDNHDYVGNPGLENERSMELNAGISMTQPGFKLSFEGNAFRIHNYIIGKTDSSLSTMTIGADGVRIYTNLRYADIVNLSFNSEYKIAPGLTWSGAISWHRGTDNQNRDLPFISPWAYQSFLKYDTRSFYGEVSAGGAGKQVNFNRGFGEDQTPAYTIFSMALGKTFYISGNRLYTKAGIENIFDRYYSTYSDWNNIPRMGRNLFFNISYKIN</sequence>
<evidence type="ECO:0000256" key="2">
    <source>
        <dbReference type="ARBA" id="ARBA00022448"/>
    </source>
</evidence>
<dbReference type="AlphaFoldDB" id="A0A3N0DP28"/>
<evidence type="ECO:0000259" key="7">
    <source>
        <dbReference type="Pfam" id="PF07715"/>
    </source>
</evidence>
<accession>A0A3N0DP28</accession>
<keyword evidence="9" id="KW-1185">Reference proteome</keyword>
<dbReference type="InterPro" id="IPR039426">
    <property type="entry name" value="TonB-dep_rcpt-like"/>
</dbReference>
<feature type="domain" description="TonB-dependent receptor plug" evidence="7">
    <location>
        <begin position="73"/>
        <end position="161"/>
    </location>
</feature>
<evidence type="ECO:0000256" key="6">
    <source>
        <dbReference type="ARBA" id="ARBA00023237"/>
    </source>
</evidence>
<keyword evidence="4" id="KW-0812">Transmembrane</keyword>
<evidence type="ECO:0000256" key="4">
    <source>
        <dbReference type="ARBA" id="ARBA00022692"/>
    </source>
</evidence>
<dbReference type="Proteomes" id="UP000267469">
    <property type="component" value="Unassembled WGS sequence"/>
</dbReference>
<dbReference type="GO" id="GO:0009279">
    <property type="term" value="C:cell outer membrane"/>
    <property type="evidence" value="ECO:0007669"/>
    <property type="project" value="UniProtKB-SubCell"/>
</dbReference>
<evidence type="ECO:0000313" key="9">
    <source>
        <dbReference type="Proteomes" id="UP000267469"/>
    </source>
</evidence>
<keyword evidence="3" id="KW-1134">Transmembrane beta strand</keyword>
<proteinExistence type="predicted"/>
<evidence type="ECO:0000256" key="1">
    <source>
        <dbReference type="ARBA" id="ARBA00004571"/>
    </source>
</evidence>
<dbReference type="InterPro" id="IPR012910">
    <property type="entry name" value="Plug_dom"/>
</dbReference>